<accession>A0ACB7U6V7</accession>
<keyword evidence="2" id="KW-1185">Reference proteome</keyword>
<evidence type="ECO:0000313" key="2">
    <source>
        <dbReference type="Proteomes" id="UP000827976"/>
    </source>
</evidence>
<proteinExistence type="predicted"/>
<protein>
    <submittedName>
        <fullName evidence="1">HSP20 family protein</fullName>
    </submittedName>
</protein>
<dbReference type="Proteomes" id="UP000827976">
    <property type="component" value="Chromosome 18"/>
</dbReference>
<evidence type="ECO:0000313" key="1">
    <source>
        <dbReference type="EMBL" id="KAH7656008.1"/>
    </source>
</evidence>
<comment type="caution">
    <text evidence="1">The sequence shown here is derived from an EMBL/GenBank/DDBJ whole genome shotgun (WGS) entry which is preliminary data.</text>
</comment>
<dbReference type="EMBL" id="CM037028">
    <property type="protein sequence ID" value="KAH7656008.1"/>
    <property type="molecule type" value="Genomic_DNA"/>
</dbReference>
<sequence>MADFLFGSPFRRLIWSSPILHDWSGAVSTPMDWIETSSSHIFKFNVPGFGRDDIKVQLEEGNIIHIRGESPASKEEHRQGKEVVSHLVERVKGDFSRRFELPENVRGDEIKAQVENGVLTIVVPKEPVPAKLKPRTIAVTSKL</sequence>
<organism evidence="1 2">
    <name type="scientific">Dioscorea alata</name>
    <name type="common">Purple yam</name>
    <dbReference type="NCBI Taxonomy" id="55571"/>
    <lineage>
        <taxon>Eukaryota</taxon>
        <taxon>Viridiplantae</taxon>
        <taxon>Streptophyta</taxon>
        <taxon>Embryophyta</taxon>
        <taxon>Tracheophyta</taxon>
        <taxon>Spermatophyta</taxon>
        <taxon>Magnoliopsida</taxon>
        <taxon>Liliopsida</taxon>
        <taxon>Dioscoreales</taxon>
        <taxon>Dioscoreaceae</taxon>
        <taxon>Dioscorea</taxon>
    </lineage>
</organism>
<name>A0ACB7U6V7_DIOAL</name>
<gene>
    <name evidence="1" type="ORF">IHE45_18G050800</name>
</gene>
<reference evidence="2" key="1">
    <citation type="journal article" date="2022" name="Nat. Commun.">
        <title>Chromosome evolution and the genetic basis of agronomically important traits in greater yam.</title>
        <authorList>
            <person name="Bredeson J.V."/>
            <person name="Lyons J.B."/>
            <person name="Oniyinde I.O."/>
            <person name="Okereke N.R."/>
            <person name="Kolade O."/>
            <person name="Nnabue I."/>
            <person name="Nwadili C.O."/>
            <person name="Hribova E."/>
            <person name="Parker M."/>
            <person name="Nwogha J."/>
            <person name="Shu S."/>
            <person name="Carlson J."/>
            <person name="Kariba R."/>
            <person name="Muthemba S."/>
            <person name="Knop K."/>
            <person name="Barton G.J."/>
            <person name="Sherwood A.V."/>
            <person name="Lopez-Montes A."/>
            <person name="Asiedu R."/>
            <person name="Jamnadass R."/>
            <person name="Muchugi A."/>
            <person name="Goodstein D."/>
            <person name="Egesi C.N."/>
            <person name="Featherston J."/>
            <person name="Asfaw A."/>
            <person name="Simpson G.G."/>
            <person name="Dolezel J."/>
            <person name="Hendre P.S."/>
            <person name="Van Deynze A."/>
            <person name="Kumar P.L."/>
            <person name="Obidiegwu J.E."/>
            <person name="Bhattacharjee R."/>
            <person name="Rokhsar D.S."/>
        </authorList>
    </citation>
    <scope>NUCLEOTIDE SEQUENCE [LARGE SCALE GENOMIC DNA]</scope>
    <source>
        <strain evidence="2">cv. TDa95/00328</strain>
    </source>
</reference>